<evidence type="ECO:0000313" key="2">
    <source>
        <dbReference type="EMBL" id="MBB5834559.1"/>
    </source>
</evidence>
<dbReference type="RefSeq" id="WP_184794312.1">
    <property type="nucleotide sequence ID" value="NZ_JACHMY010000001.1"/>
</dbReference>
<reference evidence="2 3" key="1">
    <citation type="submission" date="2020-08" db="EMBL/GenBank/DDBJ databases">
        <title>Sequencing the genomes of 1000 actinobacteria strains.</title>
        <authorList>
            <person name="Klenk H.-P."/>
        </authorList>
    </citation>
    <scope>NUCLEOTIDE SEQUENCE [LARGE SCALE GENOMIC DNA]</scope>
    <source>
        <strain evidence="2 3">DSM 28967</strain>
    </source>
</reference>
<protein>
    <submittedName>
        <fullName evidence="2">Uncharacterized protein</fullName>
    </submittedName>
</protein>
<feature type="region of interest" description="Disordered" evidence="1">
    <location>
        <begin position="313"/>
        <end position="351"/>
    </location>
</feature>
<gene>
    <name evidence="2" type="ORF">HDA39_001293</name>
</gene>
<comment type="caution">
    <text evidence="2">The sequence shown here is derived from an EMBL/GenBank/DDBJ whole genome shotgun (WGS) entry which is preliminary data.</text>
</comment>
<dbReference type="EMBL" id="JACHMY010000001">
    <property type="protein sequence ID" value="MBB5834559.1"/>
    <property type="molecule type" value="Genomic_DNA"/>
</dbReference>
<dbReference type="Proteomes" id="UP000549971">
    <property type="component" value="Unassembled WGS sequence"/>
</dbReference>
<keyword evidence="3" id="KW-1185">Reference proteome</keyword>
<evidence type="ECO:0000256" key="1">
    <source>
        <dbReference type="SAM" id="MobiDB-lite"/>
    </source>
</evidence>
<proteinExistence type="predicted"/>
<accession>A0A7W9J2T8</accession>
<organism evidence="2 3">
    <name type="scientific">Kribbella italica</name>
    <dbReference type="NCBI Taxonomy" id="1540520"/>
    <lineage>
        <taxon>Bacteria</taxon>
        <taxon>Bacillati</taxon>
        <taxon>Actinomycetota</taxon>
        <taxon>Actinomycetes</taxon>
        <taxon>Propionibacteriales</taxon>
        <taxon>Kribbellaceae</taxon>
        <taxon>Kribbella</taxon>
    </lineage>
</organism>
<evidence type="ECO:0000313" key="3">
    <source>
        <dbReference type="Proteomes" id="UP000549971"/>
    </source>
</evidence>
<sequence>MSTDPSAYYAVVEITASEGPVGLVRQRPDGPGRCVDEILTRDGSWIPTDTLSRWFRGGELDQDLVLINAGEASELLAWFDDRTRTCPVIGGWTVGQAWWAQFSGDCAVDVLCAQLGLSVHGSLTNDVDRDLGFKVLSNSPDGRITMTLRRPRSGRWTVAVEYLRTEPSEAVVAKARTEARAAGAALGLTLESEQTHSSPSVSIDGPLVPPSARSVARLITLSYVGPLDDDHLAALRHTLHLDQEPTSGEDDEIELGERYLPNNGYHRTRMWLDRANATRWTFGLSTEGRRPPPDWIDHWRQVIDNAATTAGLRLDQEWRTPATTPEIPPQTVPTSLPRSGPHPARSSHHRP</sequence>
<dbReference type="AlphaFoldDB" id="A0A7W9J2T8"/>
<name>A0A7W9J2T8_9ACTN</name>